<dbReference type="PANTHER" id="PTHR46383">
    <property type="entry name" value="ASPARTATE AMINOTRANSFERASE"/>
    <property type="match status" value="1"/>
</dbReference>
<evidence type="ECO:0000313" key="8">
    <source>
        <dbReference type="EMBL" id="AKQ33560.1"/>
    </source>
</evidence>
<evidence type="ECO:0000259" key="7">
    <source>
        <dbReference type="Pfam" id="PF00155"/>
    </source>
</evidence>
<dbReference type="GO" id="GO:0008483">
    <property type="term" value="F:transaminase activity"/>
    <property type="evidence" value="ECO:0007669"/>
    <property type="project" value="UniProtKB-KW"/>
</dbReference>
<dbReference type="Gene3D" id="3.90.1150.10">
    <property type="entry name" value="Aspartate Aminotransferase, domain 1"/>
    <property type="match status" value="1"/>
</dbReference>
<evidence type="ECO:0000256" key="3">
    <source>
        <dbReference type="ARBA" id="ARBA00022576"/>
    </source>
</evidence>
<keyword evidence="4 6" id="KW-0808">Transferase</keyword>
<evidence type="ECO:0000313" key="9">
    <source>
        <dbReference type="Proteomes" id="UP000063965"/>
    </source>
</evidence>
<dbReference type="SUPFAM" id="SSF53383">
    <property type="entry name" value="PLP-dependent transferases"/>
    <property type="match status" value="1"/>
</dbReference>
<evidence type="ECO:0000256" key="5">
    <source>
        <dbReference type="ARBA" id="ARBA00022898"/>
    </source>
</evidence>
<keyword evidence="5" id="KW-0663">Pyridoxal phosphate</keyword>
<keyword evidence="3 6" id="KW-0032">Aminotransferase</keyword>
<dbReference type="PANTHER" id="PTHR46383:SF1">
    <property type="entry name" value="ASPARTATE AMINOTRANSFERASE"/>
    <property type="match status" value="1"/>
</dbReference>
<dbReference type="EMBL" id="CP011126">
    <property type="protein sequence ID" value="AKQ33560.1"/>
    <property type="molecule type" value="Genomic_DNA"/>
</dbReference>
<comment type="similarity">
    <text evidence="2 6">Belongs to the class-I pyridoxal-phosphate-dependent aminotransferase family.</text>
</comment>
<sequence length="394" mass="43214">MNDVLSTRAQQIKPSPTVAVSDLVRELKNQGHDVISLSAGEPDFDTPNPIKQSAIEAIQQGFTKYTNIEGTPALKMAIAHKLSHDNQLDYEPNEIIVSNGAKQSIYNAIMAVLNAGNEAIIPAPYWVSYPPMVKMAEAVPIIIQTTLSQNFKITPQQLEEAITPKTRLLILNSPSNPSGVVYSKSELEALAEILLKYSKVLILSDDIYEYILWGQDHFANIVNACPKLRDRTIVINGASKAFAMTGWRIGYAAAPKAIVQAMKKIQSQSTSCPNSIAQVAATTALGYNRGYFSYMYEAYKARHDLTLQALNQMKGMRCIPADGAFYLFPDVTETIKRLKLSSDIELSTHLLDKTNVAVVPGSAFGSPGHIRLSCATSNEKLKEALDRLSSVLDH</sequence>
<keyword evidence="9" id="KW-1185">Reference proteome</keyword>
<dbReference type="InterPro" id="IPR004838">
    <property type="entry name" value="NHTrfase_class1_PyrdxlP-BS"/>
</dbReference>
<comment type="cofactor">
    <cofactor evidence="1 6">
        <name>pyridoxal 5'-phosphate</name>
        <dbReference type="ChEBI" id="CHEBI:597326"/>
    </cofactor>
</comment>
<dbReference type="InterPro" id="IPR015422">
    <property type="entry name" value="PyrdxlP-dep_Trfase_small"/>
</dbReference>
<name>A0ABN4HPG0_9COXI</name>
<dbReference type="PROSITE" id="PS00105">
    <property type="entry name" value="AA_TRANSFER_CLASS_1"/>
    <property type="match status" value="1"/>
</dbReference>
<dbReference type="Pfam" id="PF00155">
    <property type="entry name" value="Aminotran_1_2"/>
    <property type="match status" value="1"/>
</dbReference>
<evidence type="ECO:0000256" key="6">
    <source>
        <dbReference type="RuleBase" id="RU000481"/>
    </source>
</evidence>
<proteinExistence type="inferred from homology"/>
<feature type="domain" description="Aminotransferase class I/classII large" evidence="7">
    <location>
        <begin position="33"/>
        <end position="388"/>
    </location>
</feature>
<evidence type="ECO:0000256" key="4">
    <source>
        <dbReference type="ARBA" id="ARBA00022679"/>
    </source>
</evidence>
<evidence type="ECO:0000256" key="2">
    <source>
        <dbReference type="ARBA" id="ARBA00007441"/>
    </source>
</evidence>
<dbReference type="InterPro" id="IPR015421">
    <property type="entry name" value="PyrdxlP-dep_Trfase_major"/>
</dbReference>
<organism evidence="8 9">
    <name type="scientific">Candidatus Coxiella mudrowiae</name>
    <dbReference type="NCBI Taxonomy" id="2054173"/>
    <lineage>
        <taxon>Bacteria</taxon>
        <taxon>Pseudomonadati</taxon>
        <taxon>Pseudomonadota</taxon>
        <taxon>Gammaproteobacteria</taxon>
        <taxon>Legionellales</taxon>
        <taxon>Coxiellaceae</taxon>
        <taxon>Coxiella</taxon>
    </lineage>
</organism>
<dbReference type="InterPro" id="IPR015424">
    <property type="entry name" value="PyrdxlP-dep_Trfase"/>
</dbReference>
<dbReference type="Gene3D" id="3.40.640.10">
    <property type="entry name" value="Type I PLP-dependent aspartate aminotransferase-like (Major domain)"/>
    <property type="match status" value="1"/>
</dbReference>
<dbReference type="InterPro" id="IPR004839">
    <property type="entry name" value="Aminotransferase_I/II_large"/>
</dbReference>
<dbReference type="RefSeq" id="WP_048875152.1">
    <property type="nucleotide sequence ID" value="NZ_CP011126.1"/>
</dbReference>
<reference evidence="8 9" key="1">
    <citation type="journal article" date="2015" name="Genome Biol. Evol.">
        <title>Distinctive Genome Reduction Rates Revealed by Genomic Analyses of Two Coxiella-Like Endosymbionts in Ticks.</title>
        <authorList>
            <person name="Gottlieb Y."/>
            <person name="Lalzar I."/>
            <person name="Klasson L."/>
        </authorList>
    </citation>
    <scope>NUCLEOTIDE SEQUENCE [LARGE SCALE GENOMIC DNA]</scope>
    <source>
        <strain evidence="8 9">CRt</strain>
    </source>
</reference>
<evidence type="ECO:0000256" key="1">
    <source>
        <dbReference type="ARBA" id="ARBA00001933"/>
    </source>
</evidence>
<dbReference type="InterPro" id="IPR050596">
    <property type="entry name" value="AspAT/PAT-like"/>
</dbReference>
<dbReference type="Proteomes" id="UP000063965">
    <property type="component" value="Chromosome"/>
</dbReference>
<dbReference type="CDD" id="cd00609">
    <property type="entry name" value="AAT_like"/>
    <property type="match status" value="1"/>
</dbReference>
<gene>
    <name evidence="8" type="primary">aspC</name>
    <name evidence="8" type="ORF">CleRT_07390</name>
</gene>
<dbReference type="EC" id="2.6.1.-" evidence="6"/>
<accession>A0ABN4HPG0</accession>
<protein>
    <recommendedName>
        <fullName evidence="6">Aminotransferase</fullName>
        <ecNumber evidence="6">2.6.1.-</ecNumber>
    </recommendedName>
</protein>